<dbReference type="AlphaFoldDB" id="A0A090QL19"/>
<gene>
    <name evidence="2" type="ORF">JCM19237_5836</name>
</gene>
<proteinExistence type="predicted"/>
<dbReference type="STRING" id="754436.JCM19237_5836"/>
<evidence type="ECO:0000256" key="1">
    <source>
        <dbReference type="SAM" id="MobiDB-lite"/>
    </source>
</evidence>
<feature type="region of interest" description="Disordered" evidence="1">
    <location>
        <begin position="102"/>
        <end position="128"/>
    </location>
</feature>
<sequence>MRPSPHHHRARGKRSKYLYSICDDCGTNQQTGAFWQNRFKAHFPTIEASSKANKPVIPWLVNPKLIPNRLRTLSQKNPKASLKKHRKHCQTQAIKAAIVRQQELKRQREQAELNQASQPKPKKSRAHGKLSWLASLLGL</sequence>
<organism evidence="2 3">
    <name type="scientific">Photobacterium aphoticum</name>
    <dbReference type="NCBI Taxonomy" id="754436"/>
    <lineage>
        <taxon>Bacteria</taxon>
        <taxon>Pseudomonadati</taxon>
        <taxon>Pseudomonadota</taxon>
        <taxon>Gammaproteobacteria</taxon>
        <taxon>Vibrionales</taxon>
        <taxon>Vibrionaceae</taxon>
        <taxon>Photobacterium</taxon>
    </lineage>
</organism>
<evidence type="ECO:0000313" key="3">
    <source>
        <dbReference type="Proteomes" id="UP000029227"/>
    </source>
</evidence>
<protein>
    <submittedName>
        <fullName evidence="2">Uncharacterized protein</fullName>
    </submittedName>
</protein>
<comment type="caution">
    <text evidence="2">The sequence shown here is derived from an EMBL/GenBank/DDBJ whole genome shotgun (WGS) entry which is preliminary data.</text>
</comment>
<dbReference type="Proteomes" id="UP000029227">
    <property type="component" value="Unassembled WGS sequence"/>
</dbReference>
<dbReference type="EMBL" id="BBMN01000001">
    <property type="protein sequence ID" value="GAL02943.1"/>
    <property type="molecule type" value="Genomic_DNA"/>
</dbReference>
<evidence type="ECO:0000313" key="2">
    <source>
        <dbReference type="EMBL" id="GAL02943.1"/>
    </source>
</evidence>
<feature type="compositionally biased region" description="Basic and acidic residues" evidence="1">
    <location>
        <begin position="102"/>
        <end position="111"/>
    </location>
</feature>
<reference evidence="2 3" key="1">
    <citation type="journal article" date="2014" name="Genome Announc.">
        <title>Draft Genome Sequences of Two Vibrionaceae Species, Vibrio ponticus C121 and Photobacterium aphoticum C119, Isolated as Coral Reef Microbiota.</title>
        <authorList>
            <person name="Al-saari N."/>
            <person name="Meirelles P.M."/>
            <person name="Mino S."/>
            <person name="Suda W."/>
            <person name="Oshima K."/>
            <person name="Hattori M."/>
            <person name="Ohkuma M."/>
            <person name="Thompson F.L."/>
            <person name="Gomez-Gil B."/>
            <person name="Sawabe T."/>
            <person name="Sawabe T."/>
        </authorList>
    </citation>
    <scope>NUCLEOTIDE SEQUENCE [LARGE SCALE GENOMIC DNA]</scope>
    <source>
        <strain evidence="2 3">JCM 19237</strain>
    </source>
</reference>
<accession>A0A090QL19</accession>
<name>A0A090QL19_9GAMM</name>